<evidence type="ECO:0000313" key="2">
    <source>
        <dbReference type="Proteomes" id="UP000253845"/>
    </source>
</evidence>
<dbReference type="EMBL" id="KZ851944">
    <property type="protein sequence ID" value="RDH15875.1"/>
    <property type="molecule type" value="Genomic_DNA"/>
</dbReference>
<accession>A0A370BP38</accession>
<evidence type="ECO:0000313" key="1">
    <source>
        <dbReference type="EMBL" id="RDH15875.1"/>
    </source>
</evidence>
<dbReference type="Proteomes" id="UP000253845">
    <property type="component" value="Unassembled WGS sequence"/>
</dbReference>
<sequence>MTLRSQKPILVYCLEMGRKILILTEAGVRSIEKVKNRNRPSERHRDHGSPYYGGKGILIDTAYKSNREVVLVVLVVWLGLKRVDPTSVCWISKLEVPIAARDWADAYARGPVTPRRFSFPFAGRSPKDQTAVYYLKVCFWNHTGTYPSRLHAGVPESRTIQDYLVGRIVVNSRKVWGSEPGKYNQPITSSGRTRYLVQM</sequence>
<dbReference type="AlphaFoldDB" id="A0A370BP38"/>
<dbReference type="VEuPathDB" id="FungiDB:M747DRAFT_334827"/>
<name>A0A370BP38_ASPNG</name>
<protein>
    <submittedName>
        <fullName evidence="1">Uncharacterized protein</fullName>
    </submittedName>
</protein>
<reference evidence="1 2" key="1">
    <citation type="submission" date="2018-07" db="EMBL/GenBank/DDBJ databases">
        <title>Section-level genome sequencing of Aspergillus section Nigri to investigate inter- and intra-species variation.</title>
        <authorList>
            <consortium name="DOE Joint Genome Institute"/>
            <person name="Vesth T.C."/>
            <person name="Nybo J.L."/>
            <person name="Theobald S."/>
            <person name="Frisvad J.C."/>
            <person name="Larsen T.O."/>
            <person name="Nielsen K.F."/>
            <person name="Hoof J.B."/>
            <person name="Brandl J."/>
            <person name="Salamov A."/>
            <person name="Riley R."/>
            <person name="Gladden J.M."/>
            <person name="Phatale P."/>
            <person name="Nielsen M.T."/>
            <person name="Lyhne E.K."/>
            <person name="Kogle M.E."/>
            <person name="Strasser K."/>
            <person name="McDonnell E."/>
            <person name="Barry K."/>
            <person name="Clum A."/>
            <person name="Chen C."/>
            <person name="Nolan M."/>
            <person name="Sandor L."/>
            <person name="Kuo A."/>
            <person name="Lipzen A."/>
            <person name="Hainaut M."/>
            <person name="Drula E."/>
            <person name="Tsang A."/>
            <person name="Magnuson J.K."/>
            <person name="Henrissat B."/>
            <person name="Wiebenga A."/>
            <person name="Simmons B.A."/>
            <person name="Makela M.R."/>
            <person name="De vries R.P."/>
            <person name="Grigoriev I.V."/>
            <person name="Mortensen U.H."/>
            <person name="Baker S.E."/>
            <person name="Andersen M.R."/>
        </authorList>
    </citation>
    <scope>NUCLEOTIDE SEQUENCE [LARGE SCALE GENOMIC DNA]</scope>
    <source>
        <strain evidence="1 2">ATCC 13496</strain>
    </source>
</reference>
<proteinExistence type="predicted"/>
<gene>
    <name evidence="1" type="ORF">M747DRAFT_334827</name>
</gene>
<organism evidence="1 2">
    <name type="scientific">Aspergillus niger ATCC 13496</name>
    <dbReference type="NCBI Taxonomy" id="1353008"/>
    <lineage>
        <taxon>Eukaryota</taxon>
        <taxon>Fungi</taxon>
        <taxon>Dikarya</taxon>
        <taxon>Ascomycota</taxon>
        <taxon>Pezizomycotina</taxon>
        <taxon>Eurotiomycetes</taxon>
        <taxon>Eurotiomycetidae</taxon>
        <taxon>Eurotiales</taxon>
        <taxon>Aspergillaceae</taxon>
        <taxon>Aspergillus</taxon>
        <taxon>Aspergillus subgen. Circumdati</taxon>
    </lineage>
</organism>